<reference evidence="2" key="1">
    <citation type="journal article" date="2019" name="Int. J. Syst. Evol. Microbiol.">
        <title>The Global Catalogue of Microorganisms (GCM) 10K type strain sequencing project: providing services to taxonomists for standard genome sequencing and annotation.</title>
        <authorList>
            <consortium name="The Broad Institute Genomics Platform"/>
            <consortium name="The Broad Institute Genome Sequencing Center for Infectious Disease"/>
            <person name="Wu L."/>
            <person name="Ma J."/>
        </authorList>
    </citation>
    <scope>NUCLEOTIDE SEQUENCE [LARGE SCALE GENOMIC DNA]</scope>
    <source>
        <strain evidence="2">CCUG 55074</strain>
    </source>
</reference>
<evidence type="ECO:0000313" key="2">
    <source>
        <dbReference type="Proteomes" id="UP001597216"/>
    </source>
</evidence>
<dbReference type="InterPro" id="IPR011200">
    <property type="entry name" value="UCP012608"/>
</dbReference>
<evidence type="ECO:0000313" key="1">
    <source>
        <dbReference type="EMBL" id="MFD1190010.1"/>
    </source>
</evidence>
<protein>
    <submittedName>
        <fullName evidence="1">DUF2332 domain-containing protein</fullName>
    </submittedName>
</protein>
<comment type="caution">
    <text evidence="1">The sequence shown here is derived from an EMBL/GenBank/DDBJ whole genome shotgun (WGS) entry which is preliminary data.</text>
</comment>
<name>A0ABW3T2X9_9CAUL</name>
<dbReference type="EMBL" id="JBHTLQ010000008">
    <property type="protein sequence ID" value="MFD1190010.1"/>
    <property type="molecule type" value="Genomic_DNA"/>
</dbReference>
<dbReference type="PIRSF" id="PIRSF012608">
    <property type="entry name" value="UCP012608"/>
    <property type="match status" value="1"/>
</dbReference>
<proteinExistence type="predicted"/>
<dbReference type="RefSeq" id="WP_377352891.1">
    <property type="nucleotide sequence ID" value="NZ_JBHTLQ010000008.1"/>
</dbReference>
<gene>
    <name evidence="1" type="ORF">ACFQ27_05410</name>
</gene>
<dbReference type="Proteomes" id="UP001597216">
    <property type="component" value="Unassembled WGS sequence"/>
</dbReference>
<dbReference type="Pfam" id="PF10094">
    <property type="entry name" value="DUF2332"/>
    <property type="match status" value="1"/>
</dbReference>
<organism evidence="1 2">
    <name type="scientific">Phenylobacterium conjunctum</name>
    <dbReference type="NCBI Taxonomy" id="1298959"/>
    <lineage>
        <taxon>Bacteria</taxon>
        <taxon>Pseudomonadati</taxon>
        <taxon>Pseudomonadota</taxon>
        <taxon>Alphaproteobacteria</taxon>
        <taxon>Caulobacterales</taxon>
        <taxon>Caulobacteraceae</taxon>
        <taxon>Phenylobacterium</taxon>
    </lineage>
</organism>
<accession>A0ABW3T2X9</accession>
<sequence>MTANPDLVRNLHLQAKACEKLGSPFNSALLTAAAHDLEAGGPVADLLAPWSTSDLKKAFDDAVALRLVGGLHDLVLEGAAPALAAAYPSAGRAGDPVAAWTAARAAMVEHRDRLADFLGHEPQTNEVRRAICLAPGFLTIARETGLPIRAFEIAASAGLNLNWDRFHYDFGEAQWGDAAASVRLDTDWTGPAPPVDAQVQVIERAACDRRPIALSDPAERRRLLAYVWPDQIERLARIRAAIGLALELKVEVETADAVAWTSARAAPRVGAVTCAYHSVFWQYMPPESQAALTRTLQALGARATAQAPFAWLRMEPSPENLTIMEVRLTLWPGGETRILAEVHPHGASVAWKE</sequence>
<keyword evidence="2" id="KW-1185">Reference proteome</keyword>